<dbReference type="AlphaFoldDB" id="S3BCB6"/>
<evidence type="ECO:0000259" key="2">
    <source>
        <dbReference type="Pfam" id="PF01266"/>
    </source>
</evidence>
<dbReference type="Gene3D" id="3.50.50.60">
    <property type="entry name" value="FAD/NAD(P)-binding domain"/>
    <property type="match status" value="1"/>
</dbReference>
<accession>S3BCB6</accession>
<evidence type="ECO:0000256" key="1">
    <source>
        <dbReference type="ARBA" id="ARBA00023002"/>
    </source>
</evidence>
<dbReference type="HOGENOM" id="CLU_007884_3_2_4"/>
<protein>
    <recommendedName>
        <fullName evidence="2">FAD dependent oxidoreductase domain-containing protein</fullName>
    </recommendedName>
</protein>
<gene>
    <name evidence="3" type="ORF">HMPREF1476_01403</name>
</gene>
<dbReference type="SUPFAM" id="SSF51905">
    <property type="entry name" value="FAD/NAD(P)-binding domain"/>
    <property type="match status" value="1"/>
</dbReference>
<dbReference type="RefSeq" id="WP_016474623.1">
    <property type="nucleotide sequence ID" value="NZ_KE150480.1"/>
</dbReference>
<dbReference type="PANTHER" id="PTHR13847:SF281">
    <property type="entry name" value="FAD DEPENDENT OXIDOREDUCTASE DOMAIN-CONTAINING PROTEIN"/>
    <property type="match status" value="1"/>
</dbReference>
<organism evidence="3 4">
    <name type="scientific">Sutterella wadsworthensis HGA0223</name>
    <dbReference type="NCBI Taxonomy" id="1203554"/>
    <lineage>
        <taxon>Bacteria</taxon>
        <taxon>Pseudomonadati</taxon>
        <taxon>Pseudomonadota</taxon>
        <taxon>Betaproteobacteria</taxon>
        <taxon>Burkholderiales</taxon>
        <taxon>Sutterellaceae</taxon>
        <taxon>Sutterella</taxon>
    </lineage>
</organism>
<name>S3BCB6_9BURK</name>
<dbReference type="EMBL" id="ATCF01000019">
    <property type="protein sequence ID" value="EPD98948.1"/>
    <property type="molecule type" value="Genomic_DNA"/>
</dbReference>
<comment type="caution">
    <text evidence="3">The sequence shown here is derived from an EMBL/GenBank/DDBJ whole genome shotgun (WGS) entry which is preliminary data.</text>
</comment>
<dbReference type="eggNOG" id="COG0665">
    <property type="taxonomic scope" value="Bacteria"/>
</dbReference>
<dbReference type="GO" id="GO:0005737">
    <property type="term" value="C:cytoplasm"/>
    <property type="evidence" value="ECO:0007669"/>
    <property type="project" value="TreeGrafter"/>
</dbReference>
<dbReference type="PATRIC" id="fig|1203554.3.peg.1466"/>
<keyword evidence="1" id="KW-0560">Oxidoreductase</keyword>
<dbReference type="STRING" id="1203554.HMPREF1476_01403"/>
<dbReference type="InterPro" id="IPR036188">
    <property type="entry name" value="FAD/NAD-bd_sf"/>
</dbReference>
<reference evidence="3 4" key="1">
    <citation type="submission" date="2013-04" db="EMBL/GenBank/DDBJ databases">
        <title>The Genome Sequence of Sutterella wadsworthensis HGA0223.</title>
        <authorList>
            <consortium name="The Broad Institute Genomics Platform"/>
            <person name="Earl A."/>
            <person name="Ward D."/>
            <person name="Feldgarden M."/>
            <person name="Gevers D."/>
            <person name="Schmidt T.M."/>
            <person name="Dover J."/>
            <person name="Dai D."/>
            <person name="Walker B."/>
            <person name="Young S."/>
            <person name="Zeng Q."/>
            <person name="Gargeya S."/>
            <person name="Fitzgerald M."/>
            <person name="Haas B."/>
            <person name="Abouelleil A."/>
            <person name="Allen A.W."/>
            <person name="Alvarado L."/>
            <person name="Arachchi H.M."/>
            <person name="Berlin A.M."/>
            <person name="Chapman S.B."/>
            <person name="Gainer-Dewar J."/>
            <person name="Goldberg J."/>
            <person name="Griggs A."/>
            <person name="Gujja S."/>
            <person name="Hansen M."/>
            <person name="Howarth C."/>
            <person name="Imamovic A."/>
            <person name="Ireland A."/>
            <person name="Larimer J."/>
            <person name="McCowan C."/>
            <person name="Murphy C."/>
            <person name="Pearson M."/>
            <person name="Poon T.W."/>
            <person name="Priest M."/>
            <person name="Roberts A."/>
            <person name="Saif S."/>
            <person name="Shea T."/>
            <person name="Sisk P."/>
            <person name="Sykes S."/>
            <person name="Wortman J."/>
            <person name="Nusbaum C."/>
            <person name="Birren B."/>
        </authorList>
    </citation>
    <scope>NUCLEOTIDE SEQUENCE [LARGE SCALE GENOMIC DNA]</scope>
    <source>
        <strain evidence="3 4">HGA0223</strain>
    </source>
</reference>
<feature type="domain" description="FAD dependent oxidoreductase" evidence="2">
    <location>
        <begin position="38"/>
        <end position="394"/>
    </location>
</feature>
<dbReference type="InterPro" id="IPR006076">
    <property type="entry name" value="FAD-dep_OxRdtase"/>
</dbReference>
<evidence type="ECO:0000313" key="4">
    <source>
        <dbReference type="Proteomes" id="UP000014400"/>
    </source>
</evidence>
<dbReference type="Gene3D" id="3.30.9.10">
    <property type="entry name" value="D-Amino Acid Oxidase, subunit A, domain 2"/>
    <property type="match status" value="1"/>
</dbReference>
<proteinExistence type="predicted"/>
<sequence length="440" mass="49589">MQSVKIYPAELGVSGWLETSTYKNHQFNHEDEILDEYDYVVVGAGYGGLGAATRLKELYPNAKIAVFEALRIGSNDSGKNAGFLIDVPHKFGDDVLTPEDEKWTVRLNVFAINKMREAVKANKLDVDWSEHGKYLAAREKRFWKILDHDREILDRMNMKYDDFDHRQLAERLGTGYYSRAIFNPGSVLINPAEVVRALFTTLGPNVHIFEKTPVMQIAGSETNPVVILLNGKKVRCRAAIVTTGPFLQELGLSDHRFCPIISYGALSRQLSAEEMEDFRGIEPWGVTAANSAGTTVRFTKDNRLFVRNGLLYGTYYTCSPEQIRHSQKLLRKAFDNRFPDHSHVNFEYVWGGMIHLTMNSKPVFGRRGNVFFAGVGEGAGIAKVYTMGHFLAEWANGIESEELSYMQNDEKPSWLPPEPICTLGATVRLIYEGFNAQGEV</sequence>
<keyword evidence="4" id="KW-1185">Reference proteome</keyword>
<dbReference type="PANTHER" id="PTHR13847">
    <property type="entry name" value="SARCOSINE DEHYDROGENASE-RELATED"/>
    <property type="match status" value="1"/>
</dbReference>
<dbReference type="Pfam" id="PF01266">
    <property type="entry name" value="DAO"/>
    <property type="match status" value="1"/>
</dbReference>
<evidence type="ECO:0000313" key="3">
    <source>
        <dbReference type="EMBL" id="EPD98948.1"/>
    </source>
</evidence>
<dbReference type="GO" id="GO:0016491">
    <property type="term" value="F:oxidoreductase activity"/>
    <property type="evidence" value="ECO:0007669"/>
    <property type="project" value="UniProtKB-KW"/>
</dbReference>
<dbReference type="Proteomes" id="UP000014400">
    <property type="component" value="Unassembled WGS sequence"/>
</dbReference>